<dbReference type="EMBL" id="JACIBY010000006">
    <property type="protein sequence ID" value="MBB3839290.1"/>
    <property type="molecule type" value="Genomic_DNA"/>
</dbReference>
<accession>A0A7W5ZMA3</accession>
<sequence>MEFDNYGHLVPYDIIDTDLAAFERIFVTDFTHSSTRSGIFEAYLNYLSDLKQIIGGGFYQWIDGSFTTLKRNPNDIDLVTFIDFGIYQRYEKQLEEVRKIRFRRGNKIDGYFVKCYPETHHQRQLFEFDRLQWQFDFGRSFVNKREKGIIQINF</sequence>
<gene>
    <name evidence="1" type="ORF">FHS57_003296</name>
</gene>
<dbReference type="AlphaFoldDB" id="A0A7W5ZMA3"/>
<organism evidence="1 2">
    <name type="scientific">Runella defluvii</name>
    <dbReference type="NCBI Taxonomy" id="370973"/>
    <lineage>
        <taxon>Bacteria</taxon>
        <taxon>Pseudomonadati</taxon>
        <taxon>Bacteroidota</taxon>
        <taxon>Cytophagia</taxon>
        <taxon>Cytophagales</taxon>
        <taxon>Spirosomataceae</taxon>
        <taxon>Runella</taxon>
    </lineage>
</organism>
<proteinExistence type="predicted"/>
<dbReference type="Proteomes" id="UP000541352">
    <property type="component" value="Unassembled WGS sequence"/>
</dbReference>
<reference evidence="1 2" key="1">
    <citation type="submission" date="2020-08" db="EMBL/GenBank/DDBJ databases">
        <title>Genomic Encyclopedia of Type Strains, Phase IV (KMG-IV): sequencing the most valuable type-strain genomes for metagenomic binning, comparative biology and taxonomic classification.</title>
        <authorList>
            <person name="Goeker M."/>
        </authorList>
    </citation>
    <scope>NUCLEOTIDE SEQUENCE [LARGE SCALE GENOMIC DNA]</scope>
    <source>
        <strain evidence="1 2">DSM 17976</strain>
    </source>
</reference>
<dbReference type="RefSeq" id="WP_183975418.1">
    <property type="nucleotide sequence ID" value="NZ_JACIBY010000006.1"/>
</dbReference>
<dbReference type="Pfam" id="PF22014">
    <property type="entry name" value="DUF6932"/>
    <property type="match status" value="1"/>
</dbReference>
<comment type="caution">
    <text evidence="1">The sequence shown here is derived from an EMBL/GenBank/DDBJ whole genome shotgun (WGS) entry which is preliminary data.</text>
</comment>
<evidence type="ECO:0000313" key="1">
    <source>
        <dbReference type="EMBL" id="MBB3839290.1"/>
    </source>
</evidence>
<name>A0A7W5ZMA3_9BACT</name>
<protein>
    <submittedName>
        <fullName evidence="1">Uncharacterized protein</fullName>
    </submittedName>
</protein>
<evidence type="ECO:0000313" key="2">
    <source>
        <dbReference type="Proteomes" id="UP000541352"/>
    </source>
</evidence>
<dbReference type="InterPro" id="IPR053860">
    <property type="entry name" value="DUF6932"/>
</dbReference>
<keyword evidence="2" id="KW-1185">Reference proteome</keyword>